<accession>A0A2S7L1M6</accession>
<dbReference type="InterPro" id="IPR058060">
    <property type="entry name" value="HYC_CC_PP"/>
</dbReference>
<gene>
    <name evidence="2" type="ORF">BST83_00195</name>
</gene>
<dbReference type="Pfam" id="PF26622">
    <property type="entry name" value="DUF8199"/>
    <property type="match status" value="1"/>
</dbReference>
<dbReference type="NCBIfam" id="NF047658">
    <property type="entry name" value="HYC_CC_PP"/>
    <property type="match status" value="1"/>
</dbReference>
<keyword evidence="3" id="KW-1185">Reference proteome</keyword>
<dbReference type="OrthoDB" id="1493875at2"/>
<dbReference type="InterPro" id="IPR058512">
    <property type="entry name" value="DUF8199"/>
</dbReference>
<evidence type="ECO:0000256" key="1">
    <source>
        <dbReference type="SAM" id="SignalP"/>
    </source>
</evidence>
<keyword evidence="1" id="KW-0732">Signal</keyword>
<organism evidence="2 3">
    <name type="scientific">Polaribacter filamentus</name>
    <dbReference type="NCBI Taxonomy" id="53483"/>
    <lineage>
        <taxon>Bacteria</taxon>
        <taxon>Pseudomonadati</taxon>
        <taxon>Bacteroidota</taxon>
        <taxon>Flavobacteriia</taxon>
        <taxon>Flavobacteriales</taxon>
        <taxon>Flavobacteriaceae</taxon>
    </lineage>
</organism>
<name>A0A2S7L1M6_9FLAO</name>
<proteinExistence type="predicted"/>
<dbReference type="Proteomes" id="UP000239522">
    <property type="component" value="Unassembled WGS sequence"/>
</dbReference>
<comment type="caution">
    <text evidence="2">The sequence shown here is derived from an EMBL/GenBank/DDBJ whole genome shotgun (WGS) entry which is preliminary data.</text>
</comment>
<feature type="signal peptide" evidence="1">
    <location>
        <begin position="1"/>
        <end position="25"/>
    </location>
</feature>
<dbReference type="AlphaFoldDB" id="A0A2S7L1M6"/>
<reference evidence="2 3" key="1">
    <citation type="submission" date="2016-11" db="EMBL/GenBank/DDBJ databases">
        <title>Trade-off between light-utilization and light-protection in marine flavobacteria.</title>
        <authorList>
            <person name="Kumagai Y."/>
        </authorList>
    </citation>
    <scope>NUCLEOTIDE SEQUENCE [LARGE SCALE GENOMIC DNA]</scope>
    <source>
        <strain evidence="2 3">ATCC 700397</strain>
    </source>
</reference>
<dbReference type="RefSeq" id="WP_104808055.1">
    <property type="nucleotide sequence ID" value="NZ_MQUA01000004.1"/>
</dbReference>
<feature type="chain" id="PRO_5015523644" description="Transmembrane protein" evidence="1">
    <location>
        <begin position="26"/>
        <end position="134"/>
    </location>
</feature>
<evidence type="ECO:0008006" key="4">
    <source>
        <dbReference type="Google" id="ProtNLM"/>
    </source>
</evidence>
<evidence type="ECO:0000313" key="3">
    <source>
        <dbReference type="Proteomes" id="UP000239522"/>
    </source>
</evidence>
<evidence type="ECO:0000313" key="2">
    <source>
        <dbReference type="EMBL" id="PQB08829.1"/>
    </source>
</evidence>
<sequence length="134" mass="15415">MKQLFTKISTFLLAFFVLFSTFSFTVETHYCGDLLVGVSFVGEAESSTMSADLAACVKRDNCCKVEIQKVVGQNQLRFHQIEKLSISKQQFIALFFVSKNDLFTKNKSKNKFYKDFSPPDICLDYQILYQTFLI</sequence>
<protein>
    <recommendedName>
        <fullName evidence="4">Transmembrane protein</fullName>
    </recommendedName>
</protein>
<dbReference type="EMBL" id="MQUA01000004">
    <property type="protein sequence ID" value="PQB08829.1"/>
    <property type="molecule type" value="Genomic_DNA"/>
</dbReference>